<dbReference type="InterPro" id="IPR012340">
    <property type="entry name" value="NA-bd_OB-fold"/>
</dbReference>
<dbReference type="NCBIfam" id="NF005554">
    <property type="entry name" value="PRK07218.1"/>
    <property type="match status" value="1"/>
</dbReference>
<keyword evidence="4" id="KW-1185">Reference proteome</keyword>
<evidence type="ECO:0000313" key="3">
    <source>
        <dbReference type="EMBL" id="ELY86947.1"/>
    </source>
</evidence>
<dbReference type="EMBL" id="AOIK01000025">
    <property type="protein sequence ID" value="ELY86947.1"/>
    <property type="molecule type" value="Genomic_DNA"/>
</dbReference>
<evidence type="ECO:0000256" key="1">
    <source>
        <dbReference type="ARBA" id="ARBA00023125"/>
    </source>
</evidence>
<evidence type="ECO:0000256" key="2">
    <source>
        <dbReference type="SAM" id="MobiDB-lite"/>
    </source>
</evidence>
<proteinExistence type="predicted"/>
<dbReference type="SUPFAM" id="SSF50249">
    <property type="entry name" value="Nucleic acid-binding proteins"/>
    <property type="match status" value="3"/>
</dbReference>
<reference evidence="3 4" key="1">
    <citation type="journal article" date="2014" name="PLoS Genet.">
        <title>Phylogenetically driven sequencing of extremely halophilic archaea reveals strategies for static and dynamic osmo-response.</title>
        <authorList>
            <person name="Becker E.A."/>
            <person name="Seitzer P.M."/>
            <person name="Tritt A."/>
            <person name="Larsen D."/>
            <person name="Krusor M."/>
            <person name="Yao A.I."/>
            <person name="Wu D."/>
            <person name="Madern D."/>
            <person name="Eisen J.A."/>
            <person name="Darling A.E."/>
            <person name="Facciotti M.T."/>
        </authorList>
    </citation>
    <scope>NUCLEOTIDE SEQUENCE [LARGE SCALE GENOMIC DNA]</scope>
    <source>
        <strain evidence="3 4">JCM 12890</strain>
    </source>
</reference>
<dbReference type="Gene3D" id="2.40.50.140">
    <property type="entry name" value="Nucleic acid-binding proteins"/>
    <property type="match status" value="2"/>
</dbReference>
<evidence type="ECO:0000313" key="4">
    <source>
        <dbReference type="Proteomes" id="UP000011511"/>
    </source>
</evidence>
<dbReference type="Proteomes" id="UP000011511">
    <property type="component" value="Unassembled WGS sequence"/>
</dbReference>
<dbReference type="GO" id="GO:0003677">
    <property type="term" value="F:DNA binding"/>
    <property type="evidence" value="ECO:0007669"/>
    <property type="project" value="UniProtKB-KW"/>
</dbReference>
<dbReference type="PANTHER" id="PTHR13356:SF10">
    <property type="entry name" value="REPLICATION FACTOR-A PROTEIN 1"/>
    <property type="match status" value="1"/>
</dbReference>
<dbReference type="PATRIC" id="fig|1227494.3.peg.1697"/>
<feature type="region of interest" description="Disordered" evidence="2">
    <location>
        <begin position="1"/>
        <end position="61"/>
    </location>
</feature>
<comment type="caution">
    <text evidence="3">The sequence shown here is derived from an EMBL/GenBank/DDBJ whole genome shotgun (WGS) entry which is preliminary data.</text>
</comment>
<dbReference type="PANTHER" id="PTHR13356">
    <property type="entry name" value="OB FOLD NUCLEIC ACID BINDING PROTEIN-RELATED"/>
    <property type="match status" value="1"/>
</dbReference>
<dbReference type="InterPro" id="IPR051231">
    <property type="entry name" value="SOSS-B"/>
</dbReference>
<name>L9ZN20_NATA2</name>
<gene>
    <name evidence="3" type="ORF">C485_08522</name>
</gene>
<feature type="compositionally biased region" description="Acidic residues" evidence="2">
    <location>
        <begin position="1"/>
        <end position="11"/>
    </location>
</feature>
<dbReference type="GO" id="GO:0000724">
    <property type="term" value="P:double-strand break repair via homologous recombination"/>
    <property type="evidence" value="ECO:0007669"/>
    <property type="project" value="TreeGrafter"/>
</dbReference>
<protein>
    <submittedName>
        <fullName evidence="3">Replication factor A</fullName>
    </submittedName>
</protein>
<sequence>MELDDHAEDLASDLGVDKEEVTDDLENLVEYSVPVDEAKQSLRRKYGDGSSGGGATPSAKDIAEITPDESNVTVTGVVLTAGERSIRYQGSDHVIVEGRLADETGVIDYTAWEDFGLEPGDAITAGNAGVREWDGEPELNLGESTSLSFEGDALEVPYEVGGEAQLADLRTGDRAVTIEVSILECERKTIDGRDGETDILSGVVGDESGRLPFTNWEPAPEIEDGGTVRIENAYVQEFRGVPEVNVSEFSTVTALDREIDVGSNTSTMDIGDAVATGGIYDVEVVGNLLAVRDGSGLIQRCPECYRVIQKGQCRTHGDVDGIDDMRVKGILDDGTGTVTVVLDDELTERVYGGSLDDALEQAREAMDQEVVADRIRERIVGREYRVRGHLSVDEYGANLDAERFEESDDDPAARATAFLEEVDA</sequence>
<dbReference type="CDD" id="cd04491">
    <property type="entry name" value="SoSSB_OBF"/>
    <property type="match status" value="2"/>
</dbReference>
<organism evidence="3 4">
    <name type="scientific">Natrinema altunense (strain JCM 12890 / CGMCC 1.3731 / AJ2)</name>
    <dbReference type="NCBI Taxonomy" id="1227494"/>
    <lineage>
        <taxon>Archaea</taxon>
        <taxon>Methanobacteriati</taxon>
        <taxon>Methanobacteriota</taxon>
        <taxon>Stenosarchaea group</taxon>
        <taxon>Halobacteria</taxon>
        <taxon>Halobacteriales</taxon>
        <taxon>Natrialbaceae</taxon>
        <taxon>Natrinema</taxon>
    </lineage>
</organism>
<dbReference type="GO" id="GO:0010212">
    <property type="term" value="P:response to ionizing radiation"/>
    <property type="evidence" value="ECO:0007669"/>
    <property type="project" value="TreeGrafter"/>
</dbReference>
<dbReference type="RefSeq" id="WP_007109017.1">
    <property type="nucleotide sequence ID" value="NZ_AOIK01000025.1"/>
</dbReference>
<accession>L9ZN20</accession>
<dbReference type="AlphaFoldDB" id="L9ZN20"/>
<keyword evidence="1" id="KW-0238">DNA-binding</keyword>
<dbReference type="eggNOG" id="arCOG01510">
    <property type="taxonomic scope" value="Archaea"/>
</dbReference>